<evidence type="ECO:0000313" key="2">
    <source>
        <dbReference type="EMBL" id="MBF8807379.1"/>
    </source>
</evidence>
<protein>
    <submittedName>
        <fullName evidence="2">Uncharacterized protein</fullName>
    </submittedName>
</protein>
<keyword evidence="3" id="KW-1185">Reference proteome</keyword>
<feature type="transmembrane region" description="Helical" evidence="1">
    <location>
        <begin position="232"/>
        <end position="259"/>
    </location>
</feature>
<gene>
    <name evidence="2" type="ORF">IC227_01885</name>
</gene>
<sequence length="274" mass="31672">MFLTYICSVACFVLLALGCIRLTLVNSHFMSRQMEDSQYTKIVHQEINEKIQDIGRGSNVPANQLADIVPLTFVEKNIEKYVENLYKKKDFSLVGQKELKEKIQQRLIHYIQEKNIVIDKNNDQILNKIADSSITTIKNLIEIPYLANYVNKVLQFKSFLNQLIIGSSIIFILLFSLLLHTIDWTHKKFRFAAFIFLGAGASFLVFPTWFYFSGMIDRIGILTESIYRFVRQYLVSFDLSFIYTGFGLVGLAVICYVISESKRTVMINKGRKNK</sequence>
<evidence type="ECO:0000313" key="3">
    <source>
        <dbReference type="Proteomes" id="UP000637757"/>
    </source>
</evidence>
<feature type="transmembrane region" description="Helical" evidence="1">
    <location>
        <begin position="191"/>
        <end position="212"/>
    </location>
</feature>
<keyword evidence="1" id="KW-0812">Transmembrane</keyword>
<reference evidence="2" key="1">
    <citation type="submission" date="2020-09" db="EMBL/GenBank/DDBJ databases">
        <title>Genomic insights into the novelty and pathogenicity of a unique biofilm-forming Enterococcus sp. bacteria (Enterococcus lacertideformus) identified in reptiles.</title>
        <authorList>
            <person name="Agius J.E."/>
            <person name="Phalen D.N."/>
            <person name="Rose K."/>
            <person name="Eden J.-S."/>
        </authorList>
    </citation>
    <scope>NUCLEOTIDE SEQUENCE</scope>
    <source>
        <strain evidence="2">PHRS 0518</strain>
    </source>
</reference>
<name>A0A931AX85_9ENTE</name>
<organism evidence="2 3">
    <name type="scientific">Enterococcus lacertideformus</name>
    <dbReference type="NCBI Taxonomy" id="2771493"/>
    <lineage>
        <taxon>Bacteria</taxon>
        <taxon>Bacillati</taxon>
        <taxon>Bacillota</taxon>
        <taxon>Bacilli</taxon>
        <taxon>Lactobacillales</taxon>
        <taxon>Enterococcaceae</taxon>
        <taxon>Enterococcus</taxon>
    </lineage>
</organism>
<comment type="caution">
    <text evidence="2">The sequence shown here is derived from an EMBL/GenBank/DDBJ whole genome shotgun (WGS) entry which is preliminary data.</text>
</comment>
<accession>A0A931AX85</accession>
<dbReference type="AlphaFoldDB" id="A0A931AX85"/>
<feature type="transmembrane region" description="Helical" evidence="1">
    <location>
        <begin position="159"/>
        <end position="179"/>
    </location>
</feature>
<proteinExistence type="predicted"/>
<keyword evidence="1" id="KW-0472">Membrane</keyword>
<dbReference type="Proteomes" id="UP000637757">
    <property type="component" value="Unassembled WGS sequence"/>
</dbReference>
<keyword evidence="1" id="KW-1133">Transmembrane helix</keyword>
<dbReference type="EMBL" id="JADAKE010000005">
    <property type="protein sequence ID" value="MBF8807379.1"/>
    <property type="molecule type" value="Genomic_DNA"/>
</dbReference>
<evidence type="ECO:0000256" key="1">
    <source>
        <dbReference type="SAM" id="Phobius"/>
    </source>
</evidence>